<protein>
    <submittedName>
        <fullName evidence="2">Uncharacterized protein</fullName>
    </submittedName>
</protein>
<feature type="transmembrane region" description="Helical" evidence="1">
    <location>
        <begin position="7"/>
        <end position="26"/>
    </location>
</feature>
<evidence type="ECO:0000313" key="3">
    <source>
        <dbReference type="Proteomes" id="UP001306119"/>
    </source>
</evidence>
<keyword evidence="3" id="KW-1185">Reference proteome</keyword>
<keyword evidence="1" id="KW-0472">Membrane</keyword>
<accession>A0ABU6L7L3</accession>
<organism evidence="2 3">
    <name type="scientific">Photobacterium toruni</name>
    <dbReference type="NCBI Taxonomy" id="1935446"/>
    <lineage>
        <taxon>Bacteria</taxon>
        <taxon>Pseudomonadati</taxon>
        <taxon>Pseudomonadota</taxon>
        <taxon>Gammaproteobacteria</taxon>
        <taxon>Vibrionales</taxon>
        <taxon>Vibrionaceae</taxon>
        <taxon>Photobacterium</taxon>
    </lineage>
</organism>
<dbReference type="RefSeq" id="WP_327775044.1">
    <property type="nucleotide sequence ID" value="NZ_JAYXUG010000009.1"/>
</dbReference>
<dbReference type="EMBL" id="JAYXUG010000009">
    <property type="protein sequence ID" value="MEC6832552.1"/>
    <property type="molecule type" value="Genomic_DNA"/>
</dbReference>
<keyword evidence="1" id="KW-1133">Transmembrane helix</keyword>
<sequence length="164" mass="18321">MRLTRRGWNNVIIIGVLAFIAVIRLPELIRERLAITTSSIPTSAVIPLFASDRIIRQLLLPTIALQHSAAGWKSQPSLGSDIAAFVSRWQTLQGTKVSAEQLLVLKKQLLVPHTVEAWFIGQPQPQRITAYQLSHFWLFNNGAGQWLAVTVDSDFLFPPLSSKQ</sequence>
<proteinExistence type="predicted"/>
<evidence type="ECO:0000313" key="2">
    <source>
        <dbReference type="EMBL" id="MEC6832552.1"/>
    </source>
</evidence>
<reference evidence="2 3" key="1">
    <citation type="submission" date="2024-01" db="EMBL/GenBank/DDBJ databases">
        <title>Active colonisers of the gastrointestinal tract of Atlantic salmon farmed in a warm water region.</title>
        <authorList>
            <person name="Bowman J.P."/>
        </authorList>
    </citation>
    <scope>NUCLEOTIDE SEQUENCE [LARGE SCALE GENOMIC DNA]</scope>
    <source>
        <strain evidence="2 3">S3MW1</strain>
    </source>
</reference>
<name>A0ABU6L7L3_9GAMM</name>
<keyword evidence="1" id="KW-0812">Transmembrane</keyword>
<comment type="caution">
    <text evidence="2">The sequence shown here is derived from an EMBL/GenBank/DDBJ whole genome shotgun (WGS) entry which is preliminary data.</text>
</comment>
<gene>
    <name evidence="2" type="ORF">VXS06_12360</name>
</gene>
<dbReference type="Proteomes" id="UP001306119">
    <property type="component" value="Unassembled WGS sequence"/>
</dbReference>
<evidence type="ECO:0000256" key="1">
    <source>
        <dbReference type="SAM" id="Phobius"/>
    </source>
</evidence>